<evidence type="ECO:0000256" key="4">
    <source>
        <dbReference type="ARBA" id="ARBA00022692"/>
    </source>
</evidence>
<dbReference type="Proteomes" id="UP000838763">
    <property type="component" value="Unassembled WGS sequence"/>
</dbReference>
<proteinExistence type="inferred from homology"/>
<dbReference type="Pfam" id="PF00153">
    <property type="entry name" value="Mito_carr"/>
    <property type="match status" value="3"/>
</dbReference>
<evidence type="ECO:0000256" key="7">
    <source>
        <dbReference type="ARBA" id="ARBA00022989"/>
    </source>
</evidence>
<evidence type="ECO:0000256" key="8">
    <source>
        <dbReference type="ARBA" id="ARBA00023136"/>
    </source>
</evidence>
<keyword evidence="6" id="KW-0496">Mitochondrion</keyword>
<accession>A0A9P1GVF2</accession>
<keyword evidence="5" id="KW-0677">Repeat</keyword>
<keyword evidence="4 9" id="KW-0812">Transmembrane</keyword>
<evidence type="ECO:0000256" key="9">
    <source>
        <dbReference type="PROSITE-ProRule" id="PRU00282"/>
    </source>
</evidence>
<evidence type="ECO:0000256" key="1">
    <source>
        <dbReference type="ARBA" id="ARBA00004141"/>
    </source>
</evidence>
<reference evidence="12" key="1">
    <citation type="submission" date="2022-11" db="EMBL/GenBank/DDBJ databases">
        <authorList>
            <person name="Scott C."/>
            <person name="Bruce N."/>
        </authorList>
    </citation>
    <scope>NUCLEOTIDE SEQUENCE</scope>
</reference>
<comment type="subcellular location">
    <subcellularLocation>
        <location evidence="1">Membrane</location>
        <topology evidence="1">Multi-pass membrane protein</topology>
    </subcellularLocation>
</comment>
<keyword evidence="6" id="KW-0999">Mitochondrion inner membrane</keyword>
<comment type="similarity">
    <text evidence="2 10">Belongs to the mitochondrial carrier (TC 2.A.29) family.</text>
</comment>
<dbReference type="PROSITE" id="PS50920">
    <property type="entry name" value="SOLCAR"/>
    <property type="match status" value="1"/>
</dbReference>
<protein>
    <recommendedName>
        <fullName evidence="14">Mitochondrial carrier protein</fullName>
    </recommendedName>
</protein>
<evidence type="ECO:0000256" key="6">
    <source>
        <dbReference type="ARBA" id="ARBA00022792"/>
    </source>
</evidence>
<evidence type="ECO:0000256" key="2">
    <source>
        <dbReference type="ARBA" id="ARBA00006375"/>
    </source>
</evidence>
<evidence type="ECO:0008006" key="14">
    <source>
        <dbReference type="Google" id="ProtNLM"/>
    </source>
</evidence>
<evidence type="ECO:0000256" key="3">
    <source>
        <dbReference type="ARBA" id="ARBA00022448"/>
    </source>
</evidence>
<evidence type="ECO:0000256" key="10">
    <source>
        <dbReference type="RuleBase" id="RU000488"/>
    </source>
</evidence>
<keyword evidence="3 10" id="KW-0813">Transport</keyword>
<evidence type="ECO:0000256" key="11">
    <source>
        <dbReference type="SAM" id="MobiDB-lite"/>
    </source>
</evidence>
<dbReference type="Gene3D" id="1.50.40.10">
    <property type="entry name" value="Mitochondrial carrier domain"/>
    <property type="match status" value="2"/>
</dbReference>
<gene>
    <name evidence="12" type="ORF">PPNO1_LOCUS486</name>
</gene>
<keyword evidence="8 9" id="KW-0472">Membrane</keyword>
<feature type="compositionally biased region" description="Polar residues" evidence="11">
    <location>
        <begin position="1"/>
        <end position="25"/>
    </location>
</feature>
<dbReference type="SUPFAM" id="SSF103506">
    <property type="entry name" value="Mitochondrial carrier"/>
    <property type="match status" value="1"/>
</dbReference>
<dbReference type="EMBL" id="CALLCH030000001">
    <property type="protein sequence ID" value="CAI4210685.1"/>
    <property type="molecule type" value="Genomic_DNA"/>
</dbReference>
<dbReference type="PANTHER" id="PTHR45667">
    <property type="entry name" value="S-ADENOSYLMETHIONINE MITOCHONDRIAL CARRIER PROTEIN"/>
    <property type="match status" value="1"/>
</dbReference>
<dbReference type="AlphaFoldDB" id="A0A9P1GVF2"/>
<name>A0A9P1GVF2_9PEZI</name>
<evidence type="ECO:0000256" key="5">
    <source>
        <dbReference type="ARBA" id="ARBA00022737"/>
    </source>
</evidence>
<evidence type="ECO:0000313" key="13">
    <source>
        <dbReference type="Proteomes" id="UP000838763"/>
    </source>
</evidence>
<sequence>MPFASQLSNSSSTVPDSNLDPTSVSRPAISGAQVGNALTLTDDHAAAARSLQDISFGAPSTSYNMTADLDVDSEGRPPYRHAMLAGGIGGCTGDLLMHSLDTVKTRQQGDPHIPPKYTSLDHGVQQHVSYLSAGFLGDLGASIVYVPSEVLKTRLQLQGRYDNPYFNSGYNYRGTIDAARTIVRNEGFSALFYGYKATLYRDLPFSALQFMFWEQFHAWARQYKQSRDIGVPLELLTGGVAGGLAGVITCPLDVVKTRLQTQINYNIPEQPPIPMQGFTPIIKSAPSLPRHHPRIPPTWRNQSPNLISLPGTPPDLSGGRYWGWFRGVGPRGVWTFIQSGCMLFLYQRLLRQLQVWDPVEEVEL</sequence>
<dbReference type="InterPro" id="IPR018108">
    <property type="entry name" value="MCP_transmembrane"/>
</dbReference>
<organism evidence="12 13">
    <name type="scientific">Parascedosporium putredinis</name>
    <dbReference type="NCBI Taxonomy" id="1442378"/>
    <lineage>
        <taxon>Eukaryota</taxon>
        <taxon>Fungi</taxon>
        <taxon>Dikarya</taxon>
        <taxon>Ascomycota</taxon>
        <taxon>Pezizomycotina</taxon>
        <taxon>Sordariomycetes</taxon>
        <taxon>Hypocreomycetidae</taxon>
        <taxon>Microascales</taxon>
        <taxon>Microascaceae</taxon>
        <taxon>Parascedosporium</taxon>
    </lineage>
</organism>
<comment type="caution">
    <text evidence="12">The sequence shown here is derived from an EMBL/GenBank/DDBJ whole genome shotgun (WGS) entry which is preliminary data.</text>
</comment>
<dbReference type="OrthoDB" id="415315at2759"/>
<dbReference type="GO" id="GO:0016020">
    <property type="term" value="C:membrane"/>
    <property type="evidence" value="ECO:0007669"/>
    <property type="project" value="UniProtKB-SubCell"/>
</dbReference>
<evidence type="ECO:0000313" key="12">
    <source>
        <dbReference type="EMBL" id="CAI4210685.1"/>
    </source>
</evidence>
<dbReference type="InterPro" id="IPR023395">
    <property type="entry name" value="MCP_dom_sf"/>
</dbReference>
<keyword evidence="7" id="KW-1133">Transmembrane helix</keyword>
<keyword evidence="13" id="KW-1185">Reference proteome</keyword>
<feature type="repeat" description="Solcar" evidence="9">
    <location>
        <begin position="125"/>
        <end position="219"/>
    </location>
</feature>
<feature type="region of interest" description="Disordered" evidence="11">
    <location>
        <begin position="1"/>
        <end position="28"/>
    </location>
</feature>